<dbReference type="Pfam" id="PF05460">
    <property type="entry name" value="ORC6"/>
    <property type="match status" value="1"/>
</dbReference>
<feature type="region of interest" description="Disordered" evidence="6">
    <location>
        <begin position="370"/>
        <end position="389"/>
    </location>
</feature>
<organism evidence="8 9">
    <name type="scientific">Immersiella caudata</name>
    <dbReference type="NCBI Taxonomy" id="314043"/>
    <lineage>
        <taxon>Eukaryota</taxon>
        <taxon>Fungi</taxon>
        <taxon>Dikarya</taxon>
        <taxon>Ascomycota</taxon>
        <taxon>Pezizomycotina</taxon>
        <taxon>Sordariomycetes</taxon>
        <taxon>Sordariomycetidae</taxon>
        <taxon>Sordariales</taxon>
        <taxon>Lasiosphaeriaceae</taxon>
        <taxon>Immersiella</taxon>
    </lineage>
</organism>
<evidence type="ECO:0000256" key="2">
    <source>
        <dbReference type="ARBA" id="ARBA00010840"/>
    </source>
</evidence>
<dbReference type="EMBL" id="JAULSU010000002">
    <property type="protein sequence ID" value="KAK0626977.1"/>
    <property type="molecule type" value="Genomic_DNA"/>
</dbReference>
<evidence type="ECO:0000256" key="3">
    <source>
        <dbReference type="ARBA" id="ARBA00022705"/>
    </source>
</evidence>
<dbReference type="GO" id="GO:0006260">
    <property type="term" value="P:DNA replication"/>
    <property type="evidence" value="ECO:0007669"/>
    <property type="project" value="UniProtKB-KW"/>
</dbReference>
<dbReference type="GO" id="GO:0003677">
    <property type="term" value="F:DNA binding"/>
    <property type="evidence" value="ECO:0007669"/>
    <property type="project" value="UniProtKB-KW"/>
</dbReference>
<feature type="compositionally biased region" description="Acidic residues" evidence="6">
    <location>
        <begin position="380"/>
        <end position="389"/>
    </location>
</feature>
<evidence type="ECO:0000256" key="1">
    <source>
        <dbReference type="ARBA" id="ARBA00004123"/>
    </source>
</evidence>
<protein>
    <submittedName>
        <fullName evidence="8">Origin recognition complex, subunit 6</fullName>
    </submittedName>
</protein>
<gene>
    <name evidence="8" type="ORF">B0T14DRAFT_493208</name>
</gene>
<feature type="compositionally biased region" description="Low complexity" evidence="6">
    <location>
        <begin position="151"/>
        <end position="161"/>
    </location>
</feature>
<dbReference type="InterPro" id="IPR008721">
    <property type="entry name" value="ORC6_cyclin_first"/>
</dbReference>
<keyword evidence="3" id="KW-0235">DNA replication</keyword>
<evidence type="ECO:0000256" key="5">
    <source>
        <dbReference type="ARBA" id="ARBA00023242"/>
    </source>
</evidence>
<evidence type="ECO:0000256" key="6">
    <source>
        <dbReference type="SAM" id="MobiDB-lite"/>
    </source>
</evidence>
<dbReference type="GO" id="GO:0005664">
    <property type="term" value="C:nuclear origin of replication recognition complex"/>
    <property type="evidence" value="ECO:0007669"/>
    <property type="project" value="InterPro"/>
</dbReference>
<keyword evidence="5" id="KW-0539">Nucleus</keyword>
<keyword evidence="4" id="KW-0238">DNA-binding</keyword>
<feature type="compositionally biased region" description="Low complexity" evidence="6">
    <location>
        <begin position="94"/>
        <end position="109"/>
    </location>
</feature>
<evidence type="ECO:0000256" key="4">
    <source>
        <dbReference type="ARBA" id="ARBA00023125"/>
    </source>
</evidence>
<evidence type="ECO:0000313" key="9">
    <source>
        <dbReference type="Proteomes" id="UP001175000"/>
    </source>
</evidence>
<accession>A0AA40C6I5</accession>
<reference evidence="8" key="1">
    <citation type="submission" date="2023-06" db="EMBL/GenBank/DDBJ databases">
        <title>Genome-scale phylogeny and comparative genomics of the fungal order Sordariales.</title>
        <authorList>
            <consortium name="Lawrence Berkeley National Laboratory"/>
            <person name="Hensen N."/>
            <person name="Bonometti L."/>
            <person name="Westerberg I."/>
            <person name="Brannstrom I.O."/>
            <person name="Guillou S."/>
            <person name="Cros-Aarteil S."/>
            <person name="Calhoun S."/>
            <person name="Haridas S."/>
            <person name="Kuo A."/>
            <person name="Mondo S."/>
            <person name="Pangilinan J."/>
            <person name="Riley R."/>
            <person name="Labutti K."/>
            <person name="Andreopoulos B."/>
            <person name="Lipzen A."/>
            <person name="Chen C."/>
            <person name="Yanf M."/>
            <person name="Daum C."/>
            <person name="Ng V."/>
            <person name="Clum A."/>
            <person name="Steindorff A."/>
            <person name="Ohm R."/>
            <person name="Martin F."/>
            <person name="Silar P."/>
            <person name="Natvig D."/>
            <person name="Lalanne C."/>
            <person name="Gautier V."/>
            <person name="Ament-Velasquez S.L."/>
            <person name="Kruys A."/>
            <person name="Hutchinson M.I."/>
            <person name="Powell A.J."/>
            <person name="Barry K."/>
            <person name="Miller A.N."/>
            <person name="Grigoriev I.V."/>
            <person name="Debuchy R."/>
            <person name="Gladieux P."/>
            <person name="Thoren M.H."/>
            <person name="Johannesson H."/>
        </authorList>
    </citation>
    <scope>NUCLEOTIDE SEQUENCE</scope>
    <source>
        <strain evidence="8">CBS 606.72</strain>
    </source>
</reference>
<feature type="region of interest" description="Disordered" evidence="6">
    <location>
        <begin position="93"/>
        <end position="170"/>
    </location>
</feature>
<comment type="similarity">
    <text evidence="2">Belongs to the ORC6 family.</text>
</comment>
<sequence length="389" mass="43487">MNRPTEQALLSLLPTHNSALPQPLIDLASSLLAQSRHRATILKAEEEIARPYACAHIACDRLKINLNLPPITPQPPIPPRIYKRLYTHLDKILTASTPGRSTPTTSRVTHTPGTKLRNEANGPGASPLAHKSRGTPSKEKSLAQFRGAGTSGTPSKSRSTTKPPPIDPFPPWVRPVLRHLCSTLGPSRIGPVVMSGLESIVAPKGQRTDDVWIISNLTALLGAIYMCVWRGVVFYQKEIDANMYGKGQAGLLQELRRARKEVEVKSNEGQDEWEGWHSVKVKELDTAMLRMNRHGWLEMDWVAGIEDLGRIEGDGEEEEDEVDGKGEEGAGLGQIRRSDTMMQERYDYLSERKRKEYAVWKEGILRRIKELERDTPPDKSDEDAMELDD</sequence>
<feature type="region of interest" description="Disordered" evidence="6">
    <location>
        <begin position="312"/>
        <end position="337"/>
    </location>
</feature>
<feature type="domain" description="ORC6 first cyclin-like" evidence="7">
    <location>
        <begin position="10"/>
        <end position="96"/>
    </location>
</feature>
<name>A0AA40C6I5_9PEZI</name>
<dbReference type="Proteomes" id="UP001175000">
    <property type="component" value="Unassembled WGS sequence"/>
</dbReference>
<feature type="compositionally biased region" description="Basic and acidic residues" evidence="6">
    <location>
        <begin position="370"/>
        <end position="379"/>
    </location>
</feature>
<dbReference type="AlphaFoldDB" id="A0AA40C6I5"/>
<comment type="subcellular location">
    <subcellularLocation>
        <location evidence="1">Nucleus</location>
    </subcellularLocation>
</comment>
<keyword evidence="9" id="KW-1185">Reference proteome</keyword>
<comment type="caution">
    <text evidence="8">The sequence shown here is derived from an EMBL/GenBank/DDBJ whole genome shotgun (WGS) entry which is preliminary data.</text>
</comment>
<evidence type="ECO:0000313" key="8">
    <source>
        <dbReference type="EMBL" id="KAK0626977.1"/>
    </source>
</evidence>
<evidence type="ECO:0000259" key="7">
    <source>
        <dbReference type="Pfam" id="PF05460"/>
    </source>
</evidence>
<proteinExistence type="inferred from homology"/>